<feature type="compositionally biased region" description="Polar residues" evidence="1">
    <location>
        <begin position="1"/>
        <end position="10"/>
    </location>
</feature>
<gene>
    <name evidence="2" type="ORF">ODALV1_LOCUS1604</name>
</gene>
<dbReference type="Proteomes" id="UP001642540">
    <property type="component" value="Unassembled WGS sequence"/>
</dbReference>
<proteinExistence type="predicted"/>
<sequence>MDQVNYTQRPTELGGTDDGSLPRRTKASLVRRRKKRKPITTYCTQCVPNYYFLDGMLQENITNEKISTIPDILCLSYAYVPIDQQHWKTTKNAFTTQTSLLVSTTTSHCSAGVG</sequence>
<feature type="compositionally biased region" description="Basic residues" evidence="1">
    <location>
        <begin position="23"/>
        <end position="33"/>
    </location>
</feature>
<comment type="caution">
    <text evidence="2">The sequence shown here is derived from an EMBL/GenBank/DDBJ whole genome shotgun (WGS) entry which is preliminary data.</text>
</comment>
<dbReference type="EMBL" id="CAXLJM020000004">
    <property type="protein sequence ID" value="CAL8071189.1"/>
    <property type="molecule type" value="Genomic_DNA"/>
</dbReference>
<evidence type="ECO:0000313" key="2">
    <source>
        <dbReference type="EMBL" id="CAL8071189.1"/>
    </source>
</evidence>
<name>A0ABP1PQB3_9HEXA</name>
<feature type="region of interest" description="Disordered" evidence="1">
    <location>
        <begin position="1"/>
        <end position="33"/>
    </location>
</feature>
<protein>
    <submittedName>
        <fullName evidence="2">Uncharacterized protein</fullName>
    </submittedName>
</protein>
<evidence type="ECO:0000256" key="1">
    <source>
        <dbReference type="SAM" id="MobiDB-lite"/>
    </source>
</evidence>
<evidence type="ECO:0000313" key="3">
    <source>
        <dbReference type="Proteomes" id="UP001642540"/>
    </source>
</evidence>
<organism evidence="2 3">
    <name type="scientific">Orchesella dallaii</name>
    <dbReference type="NCBI Taxonomy" id="48710"/>
    <lineage>
        <taxon>Eukaryota</taxon>
        <taxon>Metazoa</taxon>
        <taxon>Ecdysozoa</taxon>
        <taxon>Arthropoda</taxon>
        <taxon>Hexapoda</taxon>
        <taxon>Collembola</taxon>
        <taxon>Entomobryomorpha</taxon>
        <taxon>Entomobryoidea</taxon>
        <taxon>Orchesellidae</taxon>
        <taxon>Orchesellinae</taxon>
        <taxon>Orchesella</taxon>
    </lineage>
</organism>
<reference evidence="2 3" key="1">
    <citation type="submission" date="2024-08" db="EMBL/GenBank/DDBJ databases">
        <authorList>
            <person name="Cucini C."/>
            <person name="Frati F."/>
        </authorList>
    </citation>
    <scope>NUCLEOTIDE SEQUENCE [LARGE SCALE GENOMIC DNA]</scope>
</reference>
<keyword evidence="3" id="KW-1185">Reference proteome</keyword>
<accession>A0ABP1PQB3</accession>